<keyword evidence="2" id="KW-0808">Transferase</keyword>
<dbReference type="EMBL" id="SDHW01000001">
    <property type="protein sequence ID" value="RXK62394.1"/>
    <property type="molecule type" value="Genomic_DNA"/>
</dbReference>
<dbReference type="PANTHER" id="PTHR12149">
    <property type="entry name" value="FRUCTOSAMINE 3 KINASE-RELATED PROTEIN"/>
    <property type="match status" value="1"/>
</dbReference>
<reference evidence="3 4" key="1">
    <citation type="submission" date="2019-01" db="EMBL/GenBank/DDBJ databases">
        <title>Lacibacter sp. strain TTM-7.</title>
        <authorList>
            <person name="Chen W.-M."/>
        </authorList>
    </citation>
    <scope>NUCLEOTIDE SEQUENCE [LARGE SCALE GENOMIC DNA]</scope>
    <source>
        <strain evidence="3 4">TTM-7</strain>
    </source>
</reference>
<keyword evidence="2 3" id="KW-0418">Kinase</keyword>
<dbReference type="Gene3D" id="1.20.1270.240">
    <property type="match status" value="1"/>
</dbReference>
<dbReference type="SUPFAM" id="SSF56112">
    <property type="entry name" value="Protein kinase-like (PK-like)"/>
    <property type="match status" value="1"/>
</dbReference>
<comment type="caution">
    <text evidence="3">The sequence shown here is derived from an EMBL/GenBank/DDBJ whole genome shotgun (WGS) entry which is preliminary data.</text>
</comment>
<dbReference type="Gene3D" id="3.30.200.20">
    <property type="entry name" value="Phosphorylase Kinase, domain 1"/>
    <property type="match status" value="1"/>
</dbReference>
<name>A0A4Q1CNJ3_9BACT</name>
<dbReference type="AlphaFoldDB" id="A0A4Q1CNJ3"/>
<evidence type="ECO:0000256" key="1">
    <source>
        <dbReference type="ARBA" id="ARBA00009460"/>
    </source>
</evidence>
<dbReference type="GO" id="GO:0016301">
    <property type="term" value="F:kinase activity"/>
    <property type="evidence" value="ECO:0007669"/>
    <property type="project" value="UniProtKB-UniRule"/>
</dbReference>
<dbReference type="InterPro" id="IPR011009">
    <property type="entry name" value="Kinase-like_dom_sf"/>
</dbReference>
<protein>
    <submittedName>
        <fullName evidence="3">Fructosamine kinase</fullName>
    </submittedName>
</protein>
<dbReference type="RefSeq" id="WP_129129765.1">
    <property type="nucleotide sequence ID" value="NZ_SDHW01000001.1"/>
</dbReference>
<dbReference type="Proteomes" id="UP000290204">
    <property type="component" value="Unassembled WGS sequence"/>
</dbReference>
<dbReference type="Gene3D" id="1.10.510.10">
    <property type="entry name" value="Transferase(Phosphotransferase) domain 1"/>
    <property type="match status" value="1"/>
</dbReference>
<organism evidence="3 4">
    <name type="scientific">Lacibacter luteus</name>
    <dbReference type="NCBI Taxonomy" id="2508719"/>
    <lineage>
        <taxon>Bacteria</taxon>
        <taxon>Pseudomonadati</taxon>
        <taxon>Bacteroidota</taxon>
        <taxon>Chitinophagia</taxon>
        <taxon>Chitinophagales</taxon>
        <taxon>Chitinophagaceae</taxon>
        <taxon>Lacibacter</taxon>
    </lineage>
</organism>
<keyword evidence="4" id="KW-1185">Reference proteome</keyword>
<dbReference type="PANTHER" id="PTHR12149:SF8">
    <property type="entry name" value="PROTEIN-RIBULOSAMINE 3-KINASE"/>
    <property type="match status" value="1"/>
</dbReference>
<proteinExistence type="inferred from homology"/>
<evidence type="ECO:0000256" key="2">
    <source>
        <dbReference type="PIRNR" id="PIRNR006221"/>
    </source>
</evidence>
<comment type="similarity">
    <text evidence="1 2">Belongs to the fructosamine kinase family.</text>
</comment>
<dbReference type="OrthoDB" id="5291879at2"/>
<sequence length="286" mass="32876">MMNELQQMLDACNLPAMKVQQVTGGDINEAYLLYNHEQRIFLKLNDAMRYPEMFVREAEGLNALRAAEAFHVPEIIATGVTGTKQFLLLQWIERTQPALQYWDVMGKQLAALHLQKQPMAGWKNDNYIGSLQQKNTEQNNWPLFYAEQRILPLATKLCNSGAFTAKQMQHTEQLCNRIAAIFPNEPQSLLHGDLWSGNHFPNEKGLPVLIDPAVYCGHREMDIGMSCLFGGFDKRFYEVYNYWYPLETLWQQRLQLTQLYPLLVHAVLFSGSYIQEAAAILARFGQ</sequence>
<dbReference type="Pfam" id="PF03881">
    <property type="entry name" value="Fructosamin_kin"/>
    <property type="match status" value="1"/>
</dbReference>
<accession>A0A4Q1CNJ3</accession>
<dbReference type="InterPro" id="IPR016477">
    <property type="entry name" value="Fructo-/Ketosamine-3-kinase"/>
</dbReference>
<evidence type="ECO:0000313" key="4">
    <source>
        <dbReference type="Proteomes" id="UP000290204"/>
    </source>
</evidence>
<gene>
    <name evidence="3" type="ORF">ESA94_05130</name>
</gene>
<dbReference type="PIRSF" id="PIRSF006221">
    <property type="entry name" value="Ketosamine-3-kinase"/>
    <property type="match status" value="1"/>
</dbReference>
<evidence type="ECO:0000313" key="3">
    <source>
        <dbReference type="EMBL" id="RXK62394.1"/>
    </source>
</evidence>